<protein>
    <recommendedName>
        <fullName evidence="1">YoaR-like putative peptidoglycan binding domain-containing protein</fullName>
    </recommendedName>
</protein>
<dbReference type="RefSeq" id="WP_153524430.1">
    <property type="nucleotide sequence ID" value="NZ_JBEPDZ010000055.1"/>
</dbReference>
<dbReference type="Pfam" id="PF12229">
    <property type="entry name" value="PG_binding_4"/>
    <property type="match status" value="1"/>
</dbReference>
<dbReference type="EMBL" id="VCLA01000157">
    <property type="protein sequence ID" value="MQT02867.1"/>
    <property type="molecule type" value="Genomic_DNA"/>
</dbReference>
<dbReference type="InterPro" id="IPR052913">
    <property type="entry name" value="Glycopeptide_resist_protein"/>
</dbReference>
<dbReference type="PANTHER" id="PTHR35788">
    <property type="entry name" value="EXPORTED PROTEIN-RELATED"/>
    <property type="match status" value="1"/>
</dbReference>
<reference evidence="2 3" key="1">
    <citation type="submission" date="2019-05" db="EMBL/GenBank/DDBJ databases">
        <title>Comparative genomics and metabolomics analyses of clavulanic acid producing Streptomyces species provides insight into specialized metabolism and evolution of beta-lactam biosynthetic gene clusters.</title>
        <authorList>
            <person name="Moore M.A."/>
            <person name="Cruz-Morales P."/>
            <person name="Barona Gomez F."/>
            <person name="Kapil T."/>
        </authorList>
    </citation>
    <scope>NUCLEOTIDE SEQUENCE [LARGE SCALE GENOMIC DNA]</scope>
    <source>
        <strain evidence="2 3">NRRL 5741</strain>
    </source>
</reference>
<dbReference type="InterPro" id="IPR022029">
    <property type="entry name" value="YoaR-like_PG-bd"/>
</dbReference>
<dbReference type="AlphaFoldDB" id="A0A646KLG5"/>
<proteinExistence type="predicted"/>
<dbReference type="OrthoDB" id="9813301at2"/>
<dbReference type="PANTHER" id="PTHR35788:SF1">
    <property type="entry name" value="EXPORTED PROTEIN"/>
    <property type="match status" value="1"/>
</dbReference>
<accession>A0A646KLG5</accession>
<dbReference type="InterPro" id="IPR007391">
    <property type="entry name" value="Vancomycin_resist_VanW"/>
</dbReference>
<comment type="caution">
    <text evidence="2">The sequence shown here is derived from an EMBL/GenBank/DDBJ whole genome shotgun (WGS) entry which is preliminary data.</text>
</comment>
<evidence type="ECO:0000259" key="1">
    <source>
        <dbReference type="Pfam" id="PF12229"/>
    </source>
</evidence>
<evidence type="ECO:0000313" key="2">
    <source>
        <dbReference type="EMBL" id="MQT02867.1"/>
    </source>
</evidence>
<sequence>MLVAGAVCLGFGGLYLAGLLLTDGEVPSGTRVHGVDIGGLGPAEAERKLERELSHQWPEPVEVRIGDRTATVAAREAGFTLDSRETVAQAARSGSDPFTVIGRLFASGDRDAEPVHRVDEAKIRKALEALAEKHDRTAREGAITFREGRAVPVQARVGESLDVGGATDVLRSAVLDGRTGPVTLPVSRSEPRVGADEVNRAMDEFARPAMSAPVTVRVADRSSTISPVTIGEHLEMKPDKTNRLTPRLDGEALREDPAVERSLAGITDEPVEGVLGMEGGRVVLAEGGTPGQKVTAAGLERTVMPLLTRDGAARAATLPTTTVEPELSRKTFDSLGLKEQMSTFTVDFDPAPYRSTNIGRAVELINGSLVEPGKEWSFNQTVGERTKANGFVDGIIIQDDQYTKAAGGGVSAVATTMFNAVFFAGVKPVEYGAHSFYIERYPEGREATVAWGSLDLRFLNDSGNSIYIAASSTDSSVTISFYGTKKYDSVKAVKGPRTEVKKPGSRKGPEKNCLTQTPLDGFNVNVERVFGSGGEEVKRETFTTRYVPRDEVTCESPITL</sequence>
<dbReference type="Pfam" id="PF04294">
    <property type="entry name" value="VanW"/>
    <property type="match status" value="1"/>
</dbReference>
<feature type="domain" description="YoaR-like putative peptidoglycan binding" evidence="1">
    <location>
        <begin position="71"/>
        <end position="178"/>
    </location>
</feature>
<organism evidence="2 3">
    <name type="scientific">Streptomyces jumonjinensis</name>
    <dbReference type="NCBI Taxonomy" id="1945"/>
    <lineage>
        <taxon>Bacteria</taxon>
        <taxon>Bacillati</taxon>
        <taxon>Actinomycetota</taxon>
        <taxon>Actinomycetes</taxon>
        <taxon>Kitasatosporales</taxon>
        <taxon>Streptomycetaceae</taxon>
        <taxon>Streptomyces</taxon>
    </lineage>
</organism>
<keyword evidence="3" id="KW-1185">Reference proteome</keyword>
<gene>
    <name evidence="2" type="ORF">FF041_22565</name>
</gene>
<evidence type="ECO:0000313" key="3">
    <source>
        <dbReference type="Proteomes" id="UP000419138"/>
    </source>
</evidence>
<dbReference type="Proteomes" id="UP000419138">
    <property type="component" value="Unassembled WGS sequence"/>
</dbReference>
<name>A0A646KLG5_STRJU</name>